<organism evidence="10 11">
    <name type="scientific">Vibrio maritimus</name>
    <dbReference type="NCBI Taxonomy" id="990268"/>
    <lineage>
        <taxon>Bacteria</taxon>
        <taxon>Pseudomonadati</taxon>
        <taxon>Pseudomonadota</taxon>
        <taxon>Gammaproteobacteria</taxon>
        <taxon>Vibrionales</taxon>
        <taxon>Vibrionaceae</taxon>
        <taxon>Vibrio</taxon>
    </lineage>
</organism>
<keyword evidence="11" id="KW-1185">Reference proteome</keyword>
<evidence type="ECO:0000313" key="11">
    <source>
        <dbReference type="Proteomes" id="UP000029228"/>
    </source>
</evidence>
<dbReference type="GO" id="GO:0006281">
    <property type="term" value="P:DNA repair"/>
    <property type="evidence" value="ECO:0007669"/>
    <property type="project" value="UniProtKB-KW"/>
</dbReference>
<dbReference type="GO" id="GO:0006310">
    <property type="term" value="P:DNA recombination"/>
    <property type="evidence" value="ECO:0007669"/>
    <property type="project" value="TreeGrafter"/>
</dbReference>
<evidence type="ECO:0000256" key="3">
    <source>
        <dbReference type="ARBA" id="ARBA00022763"/>
    </source>
</evidence>
<keyword evidence="9" id="KW-0234">DNA repair</keyword>
<evidence type="ECO:0000256" key="6">
    <source>
        <dbReference type="ARBA" id="ARBA00022839"/>
    </source>
</evidence>
<evidence type="ECO:0000256" key="2">
    <source>
        <dbReference type="ARBA" id="ARBA00022741"/>
    </source>
</evidence>
<keyword evidence="5" id="KW-0347">Helicase</keyword>
<keyword evidence="6" id="KW-0269">Exonuclease</keyword>
<keyword evidence="8" id="KW-0238">DNA-binding</keyword>
<gene>
    <name evidence="10" type="ORF">JCM19235_3911</name>
</gene>
<dbReference type="PANTHER" id="PTHR30591:SF1">
    <property type="entry name" value="RECBCD ENZYME SUBUNIT RECC"/>
    <property type="match status" value="1"/>
</dbReference>
<reference evidence="10 11" key="1">
    <citation type="submission" date="2014-09" db="EMBL/GenBank/DDBJ databases">
        <title>Vibrio maritimus JCM 19235. (C45) whole genome shotgun sequence.</title>
        <authorList>
            <person name="Sawabe T."/>
            <person name="Meirelles P."/>
            <person name="Nakanishi M."/>
            <person name="Sayaka M."/>
            <person name="Hattori M."/>
            <person name="Ohkuma M."/>
        </authorList>
    </citation>
    <scope>NUCLEOTIDE SEQUENCE [LARGE SCALE GENOMIC DNA]</scope>
    <source>
        <strain evidence="11">JCM19235</strain>
    </source>
</reference>
<evidence type="ECO:0000256" key="7">
    <source>
        <dbReference type="ARBA" id="ARBA00022840"/>
    </source>
</evidence>
<evidence type="ECO:0000313" key="10">
    <source>
        <dbReference type="EMBL" id="GAL22395.1"/>
    </source>
</evidence>
<dbReference type="InterPro" id="IPR027417">
    <property type="entry name" value="P-loop_NTPase"/>
</dbReference>
<evidence type="ECO:0000256" key="9">
    <source>
        <dbReference type="ARBA" id="ARBA00023204"/>
    </source>
</evidence>
<dbReference type="GO" id="GO:0003677">
    <property type="term" value="F:DNA binding"/>
    <property type="evidence" value="ECO:0007669"/>
    <property type="project" value="UniProtKB-KW"/>
</dbReference>
<dbReference type="GO" id="GO:0005524">
    <property type="term" value="F:ATP binding"/>
    <property type="evidence" value="ECO:0007669"/>
    <property type="project" value="UniProtKB-KW"/>
</dbReference>
<dbReference type="Pfam" id="PF04257">
    <property type="entry name" value="Exonuc_V_gamma"/>
    <property type="match status" value="1"/>
</dbReference>
<name>A0A090S3V8_9VIBR</name>
<keyword evidence="1" id="KW-0540">Nuclease</keyword>
<proteinExistence type="predicted"/>
<comment type="caution">
    <text evidence="10">The sequence shown here is derived from an EMBL/GenBank/DDBJ whole genome shotgun (WGS) entry which is preliminary data.</text>
</comment>
<dbReference type="EC" id="3.1.11.5" evidence="10"/>
<evidence type="ECO:0000256" key="4">
    <source>
        <dbReference type="ARBA" id="ARBA00022801"/>
    </source>
</evidence>
<dbReference type="SUPFAM" id="SSF52540">
    <property type="entry name" value="P-loop containing nucleoside triphosphate hydrolases"/>
    <property type="match status" value="1"/>
</dbReference>
<evidence type="ECO:0000256" key="1">
    <source>
        <dbReference type="ARBA" id="ARBA00022722"/>
    </source>
</evidence>
<dbReference type="EMBL" id="BBMR01000013">
    <property type="protein sequence ID" value="GAL22395.1"/>
    <property type="molecule type" value="Genomic_DNA"/>
</dbReference>
<dbReference type="STRING" id="990268.JCM19235_3911"/>
<dbReference type="GO" id="GO:0008854">
    <property type="term" value="F:exodeoxyribonuclease V activity"/>
    <property type="evidence" value="ECO:0007669"/>
    <property type="project" value="UniProtKB-EC"/>
</dbReference>
<accession>A0A090S3V8</accession>
<protein>
    <submittedName>
        <fullName evidence="10">Exodeoxyribonuclease V gamma chain</fullName>
        <ecNumber evidence="10">3.1.11.5</ecNumber>
    </submittedName>
</protein>
<dbReference type="Gene3D" id="3.40.50.10930">
    <property type="match status" value="1"/>
</dbReference>
<keyword evidence="7" id="KW-0067">ATP-binding</keyword>
<evidence type="ECO:0000256" key="5">
    <source>
        <dbReference type="ARBA" id="ARBA00022806"/>
    </source>
</evidence>
<keyword evidence="3" id="KW-0227">DNA damage</keyword>
<dbReference type="AlphaFoldDB" id="A0A090S3V8"/>
<reference evidence="10 11" key="2">
    <citation type="submission" date="2014-09" db="EMBL/GenBank/DDBJ databases">
        <authorList>
            <consortium name="NBRP consortium"/>
            <person name="Sawabe T."/>
            <person name="Meirelles P."/>
            <person name="Nakanishi M."/>
            <person name="Sayaka M."/>
            <person name="Hattori M."/>
            <person name="Ohkuma M."/>
        </authorList>
    </citation>
    <scope>NUCLEOTIDE SEQUENCE [LARGE SCALE GENOMIC DNA]</scope>
    <source>
        <strain evidence="11">JCM19235</strain>
    </source>
</reference>
<dbReference type="Proteomes" id="UP000029228">
    <property type="component" value="Unassembled WGS sequence"/>
</dbReference>
<keyword evidence="2" id="KW-0547">Nucleotide-binding</keyword>
<dbReference type="PANTHER" id="PTHR30591">
    <property type="entry name" value="RECBCD ENZYME SUBUNIT RECC"/>
    <property type="match status" value="1"/>
</dbReference>
<evidence type="ECO:0000256" key="8">
    <source>
        <dbReference type="ARBA" id="ARBA00023125"/>
    </source>
</evidence>
<sequence length="157" mass="18080">MFTVYHSNQIDVLKSLLVQLIKLDPLQNPFEKEQILVQSPGMSQWLKMALAQEFGIAANIEFPLPATFIWDRFVQVLDDVPKRSAFNKEAMTWKIMHLLPKHLDDPDFAPLAQYLSDDSDASKRYQLAEKSPIFMMVIWFIAQSGLRLGKQDKVLLS</sequence>
<dbReference type="GO" id="GO:0004386">
    <property type="term" value="F:helicase activity"/>
    <property type="evidence" value="ECO:0007669"/>
    <property type="project" value="UniProtKB-KW"/>
</dbReference>
<keyword evidence="4 10" id="KW-0378">Hydrolase</keyword>